<reference evidence="1" key="1">
    <citation type="journal article" date="2017" name="Gigascience">
        <title>The genome draft of coconut (Cocos nucifera).</title>
        <authorList>
            <person name="Xiao Y."/>
            <person name="Xu P."/>
            <person name="Fan H."/>
            <person name="Baudouin L."/>
            <person name="Xia W."/>
            <person name="Bocs S."/>
            <person name="Xu J."/>
            <person name="Li Q."/>
            <person name="Guo A."/>
            <person name="Zhou L."/>
            <person name="Li J."/>
            <person name="Wu Y."/>
            <person name="Ma Z."/>
            <person name="Armero A."/>
            <person name="Issali A.E."/>
            <person name="Liu N."/>
            <person name="Peng M."/>
            <person name="Yang Y."/>
        </authorList>
    </citation>
    <scope>NUCLEOTIDE SEQUENCE</scope>
    <source>
        <tissue evidence="1">Spear leaf of Hainan Tall coconut</tissue>
    </source>
</reference>
<protein>
    <submittedName>
        <fullName evidence="1">Putative CCR4-NOT transcription complex subunit 10</fullName>
    </submittedName>
</protein>
<comment type="caution">
    <text evidence="1">The sequence shown here is derived from an EMBL/GenBank/DDBJ whole genome shotgun (WGS) entry which is preliminary data.</text>
</comment>
<evidence type="ECO:0000313" key="1">
    <source>
        <dbReference type="EMBL" id="KAG1363963.1"/>
    </source>
</evidence>
<sequence>MHNRDSSGSPAAVAGKDGYAEEDGILSVTSGLAQEAAILFHSRRYTECIDVLMPLLQKKKDDPKKSGEQMQAVSSLGSNVMLGCRGCSHTLHQFTAADAGSIAFTDDFDTSIITFNTAVILYHLHDYANALSVLEPLYQNLEPIDETTALHVYLLLLDIALSSQDASKVADVIRYMENSFGVSSLLDQSDNGSLQQQPLNQFKASGTSNITVSDASSSDSSTCANATENRLVGNFSDEALEYETLFSTLDGGNPNLGKPTTNDHPKTSADWAATATDLKLKMHLYKVRLLLLTRNPKTAKRELKLATNMVRGRDSSTELLLKFRLEYARGNHRKAIELLDTISNRTEPVMLKKPLNLAAFSQDRFWLVVYNCGLQHLVCGKPMAAACCFRQAILVFGNQPLFWLRFAECCLLASEKGLLGDSSSSEEIKVHVAGSGKWGQLAVDNVNSRYSYSDSTAGDSVISGDDDRLLISLSFARQCLLNAQLLLDAFDQKLTKLDVLDFVLDMADPHQRASCDIKASKTSSSTMVTANCNP</sequence>
<accession>A0A8K0IQ08</accession>
<evidence type="ECO:0000313" key="2">
    <source>
        <dbReference type="Proteomes" id="UP000797356"/>
    </source>
</evidence>
<dbReference type="GO" id="GO:0030014">
    <property type="term" value="C:CCR4-NOT complex"/>
    <property type="evidence" value="ECO:0007669"/>
    <property type="project" value="InterPro"/>
</dbReference>
<proteinExistence type="predicted"/>
<dbReference type="InterPro" id="IPR039740">
    <property type="entry name" value="CNOT10"/>
</dbReference>
<name>A0A8K0IQ08_COCNU</name>
<keyword evidence="2" id="KW-1185">Reference proteome</keyword>
<dbReference type="AlphaFoldDB" id="A0A8K0IQ08"/>
<dbReference type="GO" id="GO:0006402">
    <property type="term" value="P:mRNA catabolic process"/>
    <property type="evidence" value="ECO:0007669"/>
    <property type="project" value="TreeGrafter"/>
</dbReference>
<dbReference type="PANTHER" id="PTHR12979:SF5">
    <property type="entry name" value="CCR4-NOT TRANSCRIPTION COMPLEX SUBUNIT 10"/>
    <property type="match status" value="1"/>
</dbReference>
<dbReference type="EMBL" id="CM017882">
    <property type="protein sequence ID" value="KAG1363963.1"/>
    <property type="molecule type" value="Genomic_DNA"/>
</dbReference>
<dbReference type="GO" id="GO:0017148">
    <property type="term" value="P:negative regulation of translation"/>
    <property type="evidence" value="ECO:0007669"/>
    <property type="project" value="TreeGrafter"/>
</dbReference>
<reference evidence="1" key="2">
    <citation type="submission" date="2019-07" db="EMBL/GenBank/DDBJ databases">
        <authorList>
            <person name="Yang Y."/>
            <person name="Bocs S."/>
            <person name="Baudouin L."/>
        </authorList>
    </citation>
    <scope>NUCLEOTIDE SEQUENCE</scope>
    <source>
        <tissue evidence="1">Spear leaf of Hainan Tall coconut</tissue>
    </source>
</reference>
<dbReference type="OrthoDB" id="25157at2759"/>
<organism evidence="1 2">
    <name type="scientific">Cocos nucifera</name>
    <name type="common">Coconut palm</name>
    <dbReference type="NCBI Taxonomy" id="13894"/>
    <lineage>
        <taxon>Eukaryota</taxon>
        <taxon>Viridiplantae</taxon>
        <taxon>Streptophyta</taxon>
        <taxon>Embryophyta</taxon>
        <taxon>Tracheophyta</taxon>
        <taxon>Spermatophyta</taxon>
        <taxon>Magnoliopsida</taxon>
        <taxon>Liliopsida</taxon>
        <taxon>Arecaceae</taxon>
        <taxon>Arecoideae</taxon>
        <taxon>Cocoseae</taxon>
        <taxon>Attaleinae</taxon>
        <taxon>Cocos</taxon>
    </lineage>
</organism>
<dbReference type="PANTHER" id="PTHR12979">
    <property type="entry name" value="CCR4-NOT TRANSCRIPTION COMPLEX SUBUNIT 10"/>
    <property type="match status" value="1"/>
</dbReference>
<gene>
    <name evidence="1" type="ORF">COCNU_11G007900</name>
</gene>
<dbReference type="Proteomes" id="UP000797356">
    <property type="component" value="Chromosome 11"/>
</dbReference>